<keyword evidence="3" id="KW-1185">Reference proteome</keyword>
<dbReference type="RefSeq" id="WP_069960631.1">
    <property type="nucleotide sequence ID" value="NZ_CP016094.1"/>
</dbReference>
<dbReference type="EMBL" id="CP016094">
    <property type="protein sequence ID" value="AOS43259.1"/>
    <property type="molecule type" value="Genomic_DNA"/>
</dbReference>
<evidence type="ECO:0008006" key="4">
    <source>
        <dbReference type="Google" id="ProtNLM"/>
    </source>
</evidence>
<feature type="signal peptide" evidence="1">
    <location>
        <begin position="1"/>
        <end position="19"/>
    </location>
</feature>
<dbReference type="STRING" id="1838286.Verru16b_00302"/>
<name>A0A1I7PI07_9BACT</name>
<keyword evidence="1" id="KW-0732">Signal</keyword>
<organism evidence="2 3">
    <name type="scientific">Lacunisphaera limnophila</name>
    <dbReference type="NCBI Taxonomy" id="1838286"/>
    <lineage>
        <taxon>Bacteria</taxon>
        <taxon>Pseudomonadati</taxon>
        <taxon>Verrucomicrobiota</taxon>
        <taxon>Opitutia</taxon>
        <taxon>Opitutales</taxon>
        <taxon>Opitutaceae</taxon>
        <taxon>Lacunisphaera</taxon>
    </lineage>
</organism>
<dbReference type="AlphaFoldDB" id="A0A1I7PI07"/>
<evidence type="ECO:0000313" key="2">
    <source>
        <dbReference type="EMBL" id="AOS43259.1"/>
    </source>
</evidence>
<sequence length="240" mass="25900">MKNTFRVLLALLCALPAAAALKEAALRLPDALATAPRLPVQGRQGWKLLERLEFGGLTVHDVQRSLSKGGDLAIAIPGLGYEGSKRRQTFLFKVDGPDLPAWRGAAATNLRRRALDVGVDLELHNKSGFMALLSPDAQADVQWTLDLQEKGERPLVGTLSRDDVIVTVTGTNKLAGTILPLGETTGYIFEVKGRPLAAVEVINHGAVWFAPDLDPALRAPVTTAISSLLLFEELRQTLPE</sequence>
<evidence type="ECO:0000313" key="3">
    <source>
        <dbReference type="Proteomes" id="UP000095228"/>
    </source>
</evidence>
<dbReference type="OrthoDB" id="1420435at2"/>
<protein>
    <recommendedName>
        <fullName evidence="4">DUF3108 domain-containing protein</fullName>
    </recommendedName>
</protein>
<dbReference type="KEGG" id="obg:Verru16b_00302"/>
<proteinExistence type="predicted"/>
<feature type="chain" id="PRO_5009304154" description="DUF3108 domain-containing protein" evidence="1">
    <location>
        <begin position="20"/>
        <end position="240"/>
    </location>
</feature>
<evidence type="ECO:0000256" key="1">
    <source>
        <dbReference type="SAM" id="SignalP"/>
    </source>
</evidence>
<gene>
    <name evidence="2" type="ORF">Verru16b_00302</name>
</gene>
<reference evidence="2 3" key="1">
    <citation type="submission" date="2016-06" db="EMBL/GenBank/DDBJ databases">
        <title>Three novel species with peptidoglycan cell walls form the new genus Lacunisphaera gen. nov. in the family Opitutaceae of the verrucomicrobial subdivision 4.</title>
        <authorList>
            <person name="Rast P."/>
            <person name="Gloeckner I."/>
            <person name="Jogler M."/>
            <person name="Boedeker C."/>
            <person name="Jeske O."/>
            <person name="Wiegand S."/>
            <person name="Reinhardt R."/>
            <person name="Schumann P."/>
            <person name="Rohde M."/>
            <person name="Spring S."/>
            <person name="Gloeckner F.O."/>
            <person name="Jogler C."/>
        </authorList>
    </citation>
    <scope>NUCLEOTIDE SEQUENCE [LARGE SCALE GENOMIC DNA]</scope>
    <source>
        <strain evidence="2 3">IG16b</strain>
    </source>
</reference>
<dbReference type="Proteomes" id="UP000095228">
    <property type="component" value="Chromosome"/>
</dbReference>
<accession>A0A1I7PI07</accession>